<name>A0A367JQN1_RHIST</name>
<dbReference type="CDD" id="cd12291">
    <property type="entry name" value="RRM1_La"/>
    <property type="match status" value="1"/>
</dbReference>
<gene>
    <name evidence="6" type="ORF">CU098_000534</name>
</gene>
<dbReference type="OrthoDB" id="439993at2759"/>
<dbReference type="Gene3D" id="3.30.70.330">
    <property type="match status" value="1"/>
</dbReference>
<evidence type="ECO:0000259" key="4">
    <source>
        <dbReference type="PROSITE" id="PS50102"/>
    </source>
</evidence>
<feature type="domain" description="HTH La-type RNA-binding" evidence="5">
    <location>
        <begin position="1"/>
        <end position="43"/>
    </location>
</feature>
<evidence type="ECO:0000256" key="2">
    <source>
        <dbReference type="PROSITE-ProRule" id="PRU00332"/>
    </source>
</evidence>
<evidence type="ECO:0008006" key="8">
    <source>
        <dbReference type="Google" id="ProtNLM"/>
    </source>
</evidence>
<dbReference type="Pfam" id="PF00076">
    <property type="entry name" value="RRM_1"/>
    <property type="match status" value="1"/>
</dbReference>
<dbReference type="SMART" id="SM00360">
    <property type="entry name" value="RRM"/>
    <property type="match status" value="1"/>
</dbReference>
<feature type="region of interest" description="Disordered" evidence="3">
    <location>
        <begin position="143"/>
        <end position="209"/>
    </location>
</feature>
<reference evidence="6 7" key="1">
    <citation type="journal article" date="2018" name="G3 (Bethesda)">
        <title>Phylogenetic and Phylogenomic Definition of Rhizopus Species.</title>
        <authorList>
            <person name="Gryganskyi A.P."/>
            <person name="Golan J."/>
            <person name="Dolatabadi S."/>
            <person name="Mondo S."/>
            <person name="Robb S."/>
            <person name="Idnurm A."/>
            <person name="Muszewska A."/>
            <person name="Steczkiewicz K."/>
            <person name="Masonjones S."/>
            <person name="Liao H.L."/>
            <person name="Gajdeczka M.T."/>
            <person name="Anike F."/>
            <person name="Vuek A."/>
            <person name="Anishchenko I.M."/>
            <person name="Voigt K."/>
            <person name="de Hoog G.S."/>
            <person name="Smith M.E."/>
            <person name="Heitman J."/>
            <person name="Vilgalys R."/>
            <person name="Stajich J.E."/>
        </authorList>
    </citation>
    <scope>NUCLEOTIDE SEQUENCE [LARGE SCALE GENOMIC DNA]</scope>
    <source>
        <strain evidence="6 7">LSU 92-RS-03</strain>
    </source>
</reference>
<dbReference type="Proteomes" id="UP000253551">
    <property type="component" value="Unassembled WGS sequence"/>
</dbReference>
<feature type="compositionally biased region" description="Basic and acidic residues" evidence="3">
    <location>
        <begin position="186"/>
        <end position="209"/>
    </location>
</feature>
<keyword evidence="1 2" id="KW-0694">RNA-binding</keyword>
<feature type="domain" description="RRM" evidence="4">
    <location>
        <begin position="47"/>
        <end position="137"/>
    </location>
</feature>
<feature type="compositionally biased region" description="Polar residues" evidence="3">
    <location>
        <begin position="159"/>
        <end position="168"/>
    </location>
</feature>
<dbReference type="InterPro" id="IPR035979">
    <property type="entry name" value="RBD_domain_sf"/>
</dbReference>
<evidence type="ECO:0000256" key="3">
    <source>
        <dbReference type="SAM" id="MobiDB-lite"/>
    </source>
</evidence>
<keyword evidence="7" id="KW-1185">Reference proteome</keyword>
<dbReference type="PROSITE" id="PS50961">
    <property type="entry name" value="HTH_LA"/>
    <property type="match status" value="1"/>
</dbReference>
<protein>
    <recommendedName>
        <fullName evidence="8">RRM domain-containing protein</fullName>
    </recommendedName>
</protein>
<accession>A0A367JQN1</accession>
<feature type="non-terminal residue" evidence="6">
    <location>
        <position position="1"/>
    </location>
</feature>
<evidence type="ECO:0000313" key="7">
    <source>
        <dbReference type="Proteomes" id="UP000253551"/>
    </source>
</evidence>
<organism evidence="6 7">
    <name type="scientific">Rhizopus stolonifer</name>
    <name type="common">Rhizopus nigricans</name>
    <dbReference type="NCBI Taxonomy" id="4846"/>
    <lineage>
        <taxon>Eukaryota</taxon>
        <taxon>Fungi</taxon>
        <taxon>Fungi incertae sedis</taxon>
        <taxon>Mucoromycota</taxon>
        <taxon>Mucoromycotina</taxon>
        <taxon>Mucoromycetes</taxon>
        <taxon>Mucorales</taxon>
        <taxon>Mucorineae</taxon>
        <taxon>Rhizopodaceae</taxon>
        <taxon>Rhizopus</taxon>
    </lineage>
</organism>
<dbReference type="PROSITE" id="PS50102">
    <property type="entry name" value="RRM"/>
    <property type="match status" value="1"/>
</dbReference>
<dbReference type="InterPro" id="IPR000504">
    <property type="entry name" value="RRM_dom"/>
</dbReference>
<sequence>KMKMITEDFDTVVKALKEVESDIYELDAEDKKIRRKTEVVQQDHTSRSIYVSGLPLVDVDAQDPVAELFKLQDKIEDLFAEKGQILCVRLKKTDDRPKKFKGAAYIEFNTPEVAKQVADLKEIELDGQKLEILYKPDYHAKKAEEYKNAPNTNRKRKQNFNAFKSYNQNSNKRKNNGGFNKSSKKTKTEEKPVEEKPAEEKPAEEKKEE</sequence>
<dbReference type="STRING" id="4846.A0A367JQN1"/>
<dbReference type="InterPro" id="IPR006630">
    <property type="entry name" value="La_HTH"/>
</dbReference>
<dbReference type="EMBL" id="PJQM01002868">
    <property type="protein sequence ID" value="RCH92260.1"/>
    <property type="molecule type" value="Genomic_DNA"/>
</dbReference>
<proteinExistence type="predicted"/>
<evidence type="ECO:0000256" key="1">
    <source>
        <dbReference type="ARBA" id="ARBA00022884"/>
    </source>
</evidence>
<dbReference type="GO" id="GO:0003723">
    <property type="term" value="F:RNA binding"/>
    <property type="evidence" value="ECO:0007669"/>
    <property type="project" value="UniProtKB-UniRule"/>
</dbReference>
<dbReference type="SUPFAM" id="SSF54928">
    <property type="entry name" value="RNA-binding domain, RBD"/>
    <property type="match status" value="1"/>
</dbReference>
<evidence type="ECO:0000313" key="6">
    <source>
        <dbReference type="EMBL" id="RCH92260.1"/>
    </source>
</evidence>
<evidence type="ECO:0000259" key="5">
    <source>
        <dbReference type="PROSITE" id="PS50961"/>
    </source>
</evidence>
<comment type="caution">
    <text evidence="6">The sequence shown here is derived from an EMBL/GenBank/DDBJ whole genome shotgun (WGS) entry which is preliminary data.</text>
</comment>
<dbReference type="AlphaFoldDB" id="A0A367JQN1"/>
<dbReference type="InterPro" id="IPR012677">
    <property type="entry name" value="Nucleotide-bd_a/b_plait_sf"/>
</dbReference>